<protein>
    <submittedName>
        <fullName evidence="2">Uncharacterized protein</fullName>
    </submittedName>
</protein>
<evidence type="ECO:0000313" key="3">
    <source>
        <dbReference type="Proteomes" id="UP000549113"/>
    </source>
</evidence>
<keyword evidence="1" id="KW-1133">Transmembrane helix</keyword>
<proteinExistence type="predicted"/>
<accession>A0AA40VLJ4</accession>
<organism evidence="2 3">
    <name type="scientific">Microbacterium invictum</name>
    <dbReference type="NCBI Taxonomy" id="515415"/>
    <lineage>
        <taxon>Bacteria</taxon>
        <taxon>Bacillati</taxon>
        <taxon>Actinomycetota</taxon>
        <taxon>Actinomycetes</taxon>
        <taxon>Micrococcales</taxon>
        <taxon>Microbacteriaceae</taxon>
        <taxon>Microbacterium</taxon>
    </lineage>
</organism>
<gene>
    <name evidence="2" type="ORF">BKA10_001235</name>
</gene>
<evidence type="ECO:0000256" key="1">
    <source>
        <dbReference type="SAM" id="Phobius"/>
    </source>
</evidence>
<feature type="transmembrane region" description="Helical" evidence="1">
    <location>
        <begin position="6"/>
        <end position="31"/>
    </location>
</feature>
<keyword evidence="1" id="KW-0812">Transmembrane</keyword>
<dbReference type="RefSeq" id="WP_183499108.1">
    <property type="nucleotide sequence ID" value="NZ_BAABCO010000001.1"/>
</dbReference>
<dbReference type="Proteomes" id="UP000549113">
    <property type="component" value="Unassembled WGS sequence"/>
</dbReference>
<evidence type="ECO:0000313" key="2">
    <source>
        <dbReference type="EMBL" id="MBB4139441.1"/>
    </source>
</evidence>
<dbReference type="EMBL" id="JACIFH010000001">
    <property type="protein sequence ID" value="MBB4139441.1"/>
    <property type="molecule type" value="Genomic_DNA"/>
</dbReference>
<sequence>MSLEIITTVISAAALLLTMIGMFIGGFAWVIRRVDVRIGRGEDRLGERIDGLGERIGGVERELVEVKIGIARIEGPPRRLMPAR</sequence>
<keyword evidence="3" id="KW-1185">Reference proteome</keyword>
<comment type="caution">
    <text evidence="2">The sequence shown here is derived from an EMBL/GenBank/DDBJ whole genome shotgun (WGS) entry which is preliminary data.</text>
</comment>
<reference evidence="2 3" key="1">
    <citation type="submission" date="2020-08" db="EMBL/GenBank/DDBJ databases">
        <title>Sequencing the genomes of 1000 actinobacteria strains.</title>
        <authorList>
            <person name="Klenk H.-P."/>
        </authorList>
    </citation>
    <scope>NUCLEOTIDE SEQUENCE [LARGE SCALE GENOMIC DNA]</scope>
    <source>
        <strain evidence="2 3">DSM 19600</strain>
    </source>
</reference>
<name>A0AA40VLJ4_9MICO</name>
<dbReference type="AlphaFoldDB" id="A0AA40VLJ4"/>
<keyword evidence="1" id="KW-0472">Membrane</keyword>